<dbReference type="EMBL" id="CADCUB010000053">
    <property type="protein sequence ID" value="CAA9319370.1"/>
    <property type="molecule type" value="Genomic_DNA"/>
</dbReference>
<name>A0A6J4L0S7_9ACTN</name>
<evidence type="ECO:0000313" key="1">
    <source>
        <dbReference type="EMBL" id="CAA9319370.1"/>
    </source>
</evidence>
<sequence>MHLVVQGHTLPGLRCGAYDGVHVALQVGREPQGLVPGDAPSATWTTEVRALDVDGGTDLRGPAVHGRRGDRFLYLTWGEVSSDGFAMFRRAKLMLGELGGLVVAQTVVGRLALTDGCGLPICAQVRPPAITWTAQD</sequence>
<dbReference type="AlphaFoldDB" id="A0A6J4L0S7"/>
<gene>
    <name evidence="1" type="ORF">AVDCRST_MAG07-1143</name>
</gene>
<dbReference type="InterPro" id="IPR046032">
    <property type="entry name" value="DUF5990"/>
</dbReference>
<dbReference type="Pfam" id="PF19452">
    <property type="entry name" value="DUF5990"/>
    <property type="match status" value="1"/>
</dbReference>
<proteinExistence type="predicted"/>
<reference evidence="1" key="1">
    <citation type="submission" date="2020-02" db="EMBL/GenBank/DDBJ databases">
        <authorList>
            <person name="Meier V. D."/>
        </authorList>
    </citation>
    <scope>NUCLEOTIDE SEQUENCE</scope>
    <source>
        <strain evidence="1">AVDCRST_MAG07</strain>
    </source>
</reference>
<accession>A0A6J4L0S7</accession>
<organism evidence="1">
    <name type="scientific">uncultured Frankineae bacterium</name>
    <dbReference type="NCBI Taxonomy" id="437475"/>
    <lineage>
        <taxon>Bacteria</taxon>
        <taxon>Bacillati</taxon>
        <taxon>Actinomycetota</taxon>
        <taxon>Actinomycetes</taxon>
        <taxon>Frankiales</taxon>
        <taxon>environmental samples</taxon>
    </lineage>
</organism>
<evidence type="ECO:0008006" key="2">
    <source>
        <dbReference type="Google" id="ProtNLM"/>
    </source>
</evidence>
<protein>
    <recommendedName>
        <fullName evidence="2">Monooxygenase</fullName>
    </recommendedName>
</protein>